<dbReference type="Pfam" id="PF10099">
    <property type="entry name" value="RskA_C"/>
    <property type="match status" value="1"/>
</dbReference>
<dbReference type="GO" id="GO:0016989">
    <property type="term" value="F:sigma factor antagonist activity"/>
    <property type="evidence" value="ECO:0007669"/>
    <property type="project" value="TreeGrafter"/>
</dbReference>
<name>A0A7W2JTP8_9PSED</name>
<organism evidence="3 5">
    <name type="scientific">Pseudomonas mosselii</name>
    <dbReference type="NCBI Taxonomy" id="78327"/>
    <lineage>
        <taxon>Bacteria</taxon>
        <taxon>Pseudomonadati</taxon>
        <taxon>Pseudomonadota</taxon>
        <taxon>Gammaproteobacteria</taxon>
        <taxon>Pseudomonadales</taxon>
        <taxon>Pseudomonadaceae</taxon>
        <taxon>Pseudomonas</taxon>
    </lineage>
</organism>
<evidence type="ECO:0000259" key="2">
    <source>
        <dbReference type="Pfam" id="PF10099"/>
    </source>
</evidence>
<dbReference type="AlphaFoldDB" id="A0A7W2JTP8"/>
<dbReference type="GO" id="GO:0006417">
    <property type="term" value="P:regulation of translation"/>
    <property type="evidence" value="ECO:0007669"/>
    <property type="project" value="TreeGrafter"/>
</dbReference>
<evidence type="ECO:0000256" key="1">
    <source>
        <dbReference type="SAM" id="Phobius"/>
    </source>
</evidence>
<reference evidence="3 5" key="1">
    <citation type="submission" date="2020-07" db="EMBL/GenBank/DDBJ databases">
        <title>Diversity of carbapenemase encoding genes among Pseudomonas putida group clinical isolates in a tertiary Brazilian hospital.</title>
        <authorList>
            <person name="Alberto-Lei F."/>
            <person name="Nodari C.S."/>
            <person name="Streling A.P."/>
            <person name="Paulino J.T."/>
            <person name="Bessa-Neto F.O."/>
            <person name="Cayo R."/>
            <person name="Gales A.C."/>
        </authorList>
    </citation>
    <scope>NUCLEOTIDE SEQUENCE [LARGE SCALE GENOMIC DNA]</scope>
    <source>
        <strain evidence="3 5">14802</strain>
    </source>
</reference>
<evidence type="ECO:0000313" key="4">
    <source>
        <dbReference type="EMBL" id="QZP28955.1"/>
    </source>
</evidence>
<evidence type="ECO:0000313" key="5">
    <source>
        <dbReference type="Proteomes" id="UP000541770"/>
    </source>
</evidence>
<reference evidence="4 6" key="2">
    <citation type="submission" date="2021-08" db="EMBL/GenBank/DDBJ databases">
        <title>Bactericidal Effect of Pseudomonas oryziphila sp. nov., a novel Pseudomonas Species Against Xanthomonas oryzae Reduces Disease Severity of Bacterial Leaf Streak of Rice.</title>
        <authorList>
            <person name="Yang R."/>
            <person name="Li S."/>
            <person name="Li Y."/>
            <person name="Yan Y."/>
            <person name="Fang Y."/>
            <person name="Zou L."/>
            <person name="Chen G."/>
        </authorList>
    </citation>
    <scope>NUCLEOTIDE SEQUENCE [LARGE SCALE GENOMIC DNA]</scope>
    <source>
        <strain evidence="4 6">DSM 17497</strain>
    </source>
</reference>
<gene>
    <name evidence="3" type="ORF">H4C75_09405</name>
    <name evidence="4" type="ORF">K5H97_11665</name>
</gene>
<keyword evidence="6" id="KW-1185">Reference proteome</keyword>
<accession>A0A7W2JTP8</accession>
<feature type="domain" description="Anti-sigma K factor RskA C-terminal" evidence="2">
    <location>
        <begin position="98"/>
        <end position="221"/>
    </location>
</feature>
<protein>
    <submittedName>
        <fullName evidence="3">Anti-sigma factor</fullName>
    </submittedName>
</protein>
<dbReference type="GO" id="GO:0005886">
    <property type="term" value="C:plasma membrane"/>
    <property type="evidence" value="ECO:0007669"/>
    <property type="project" value="InterPro"/>
</dbReference>
<dbReference type="PANTHER" id="PTHR37461:SF1">
    <property type="entry name" value="ANTI-SIGMA-K FACTOR RSKA"/>
    <property type="match status" value="1"/>
</dbReference>
<dbReference type="Proteomes" id="UP000825591">
    <property type="component" value="Chromosome"/>
</dbReference>
<feature type="transmembrane region" description="Helical" evidence="1">
    <location>
        <begin position="93"/>
        <end position="115"/>
    </location>
</feature>
<dbReference type="InterPro" id="IPR018764">
    <property type="entry name" value="RskA_C"/>
</dbReference>
<keyword evidence="1" id="KW-1133">Transmembrane helix</keyword>
<sequence>MNNEPGSKSTDDLEQLAGEYVLGTLSAEQQDSVLRRLDSDRALRDAVDAWEQRLLGLNALAAPLPPSPRLWQRINRSLGDCPAQPTWWRRLGLWQGLAAASLAASLLLGVALLTVQSPATTYMVVLVAPATQAPGWVVQARGPDKVQLIPLGKSEVPGDKVLQFWTKGEQWPAPISLGLIKPGEQVTVPLERLPAVEPNQLFELTLENVGGSASGLPTGPVQFIGRAVKVL</sequence>
<dbReference type="PANTHER" id="PTHR37461">
    <property type="entry name" value="ANTI-SIGMA-K FACTOR RSKA"/>
    <property type="match status" value="1"/>
</dbReference>
<dbReference type="InterPro" id="IPR051474">
    <property type="entry name" value="Anti-sigma-K/W_factor"/>
</dbReference>
<dbReference type="Proteomes" id="UP000541770">
    <property type="component" value="Unassembled WGS sequence"/>
</dbReference>
<dbReference type="RefSeq" id="WP_028689303.1">
    <property type="nucleotide sequence ID" value="NZ_BQIL01000011.1"/>
</dbReference>
<proteinExistence type="predicted"/>
<keyword evidence="1" id="KW-0812">Transmembrane</keyword>
<keyword evidence="1" id="KW-0472">Membrane</keyword>
<dbReference type="EMBL" id="CP081966">
    <property type="protein sequence ID" value="QZP28955.1"/>
    <property type="molecule type" value="Genomic_DNA"/>
</dbReference>
<evidence type="ECO:0000313" key="6">
    <source>
        <dbReference type="Proteomes" id="UP000825591"/>
    </source>
</evidence>
<dbReference type="EMBL" id="JACGDE010000005">
    <property type="protein sequence ID" value="MBA6064982.1"/>
    <property type="molecule type" value="Genomic_DNA"/>
</dbReference>
<evidence type="ECO:0000313" key="3">
    <source>
        <dbReference type="EMBL" id="MBA6064982.1"/>
    </source>
</evidence>